<protein>
    <submittedName>
        <fullName evidence="1">Uncharacterized protein</fullName>
    </submittedName>
</protein>
<reference evidence="1" key="1">
    <citation type="journal article" date="2021" name="Proc. Natl. Acad. Sci. U.S.A.">
        <title>A Catalog of Tens of Thousands of Viruses from Human Metagenomes Reveals Hidden Associations with Chronic Diseases.</title>
        <authorList>
            <person name="Tisza M.J."/>
            <person name="Buck C.B."/>
        </authorList>
    </citation>
    <scope>NUCLEOTIDE SEQUENCE</scope>
    <source>
        <strain evidence="1">CtoMB99</strain>
    </source>
</reference>
<name>A0A8S5N0L4_9CAUD</name>
<accession>A0A8S5N0L4</accession>
<evidence type="ECO:0000313" key="1">
    <source>
        <dbReference type="EMBL" id="DAD87667.1"/>
    </source>
</evidence>
<sequence length="137" mass="15372">MYNDIYMESLEKALESLEKRADRSAWDRGVTVYARELLGDVVENVERGYYAAPQTRDDFERAAMNGAETWRAYSYSACALFCDCDIAERLCTPSELKKKRGGALDPNSCETWLDVQARALLQAAGRAWTAVRAAAKC</sequence>
<proteinExistence type="predicted"/>
<dbReference type="EMBL" id="BK015023">
    <property type="protein sequence ID" value="DAD87667.1"/>
    <property type="molecule type" value="Genomic_DNA"/>
</dbReference>
<organism evidence="1">
    <name type="scientific">Siphoviridae sp. ctoMB99</name>
    <dbReference type="NCBI Taxonomy" id="2826459"/>
    <lineage>
        <taxon>Viruses</taxon>
        <taxon>Duplodnaviria</taxon>
        <taxon>Heunggongvirae</taxon>
        <taxon>Uroviricota</taxon>
        <taxon>Caudoviricetes</taxon>
    </lineage>
</organism>